<evidence type="ECO:0000256" key="7">
    <source>
        <dbReference type="ARBA" id="ARBA00022777"/>
    </source>
</evidence>
<evidence type="ECO:0000256" key="6">
    <source>
        <dbReference type="ARBA" id="ARBA00022741"/>
    </source>
</evidence>
<keyword evidence="3" id="KW-0723">Serine/threonine-protein kinase</keyword>
<dbReference type="GO" id="GO:0010928">
    <property type="term" value="P:regulation of auxin mediated signaling pathway"/>
    <property type="evidence" value="ECO:0007669"/>
    <property type="project" value="UniProtKB-ARBA"/>
</dbReference>
<dbReference type="GO" id="GO:0009734">
    <property type="term" value="P:auxin-activated signaling pathway"/>
    <property type="evidence" value="ECO:0007669"/>
    <property type="project" value="UniProtKB-KW"/>
</dbReference>
<protein>
    <recommendedName>
        <fullName evidence="12">Protein kinase domain-containing protein</fullName>
    </recommendedName>
</protein>
<feature type="region of interest" description="Disordered" evidence="11">
    <location>
        <begin position="311"/>
        <end position="343"/>
    </location>
</feature>
<evidence type="ECO:0000256" key="2">
    <source>
        <dbReference type="ARBA" id="ARBA00022490"/>
    </source>
</evidence>
<dbReference type="FunFam" id="1.10.510.10:FF:000142">
    <property type="entry name" value="Octicosapeptide/phox/Bem1p domain kinase superfamily protein"/>
    <property type="match status" value="1"/>
</dbReference>
<evidence type="ECO:0000256" key="11">
    <source>
        <dbReference type="SAM" id="MobiDB-lite"/>
    </source>
</evidence>
<dbReference type="SMART" id="SM00220">
    <property type="entry name" value="S_TKc"/>
    <property type="match status" value="1"/>
</dbReference>
<dbReference type="PROSITE" id="PS00107">
    <property type="entry name" value="PROTEIN_KINASE_ATP"/>
    <property type="match status" value="1"/>
</dbReference>
<dbReference type="FunFam" id="3.30.200.20:FF:000081">
    <property type="entry name" value="Octicosapeptide/phox/Bem1p domain kinase superfamily protein"/>
    <property type="match status" value="1"/>
</dbReference>
<keyword evidence="7" id="KW-0418">Kinase</keyword>
<feature type="compositionally biased region" description="Low complexity" evidence="11">
    <location>
        <begin position="314"/>
        <end position="324"/>
    </location>
</feature>
<feature type="region of interest" description="Disordered" evidence="11">
    <location>
        <begin position="760"/>
        <end position="791"/>
    </location>
</feature>
<dbReference type="CDD" id="cd13999">
    <property type="entry name" value="STKc_MAP3K-like"/>
    <property type="match status" value="1"/>
</dbReference>
<comment type="subcellular location">
    <subcellularLocation>
        <location evidence="1">Cytoplasm</location>
    </subcellularLocation>
</comment>
<evidence type="ECO:0000256" key="9">
    <source>
        <dbReference type="ARBA" id="ARBA00023294"/>
    </source>
</evidence>
<feature type="region of interest" description="Disordered" evidence="11">
    <location>
        <begin position="644"/>
        <end position="686"/>
    </location>
</feature>
<evidence type="ECO:0000256" key="4">
    <source>
        <dbReference type="ARBA" id="ARBA00022553"/>
    </source>
</evidence>
<feature type="region of interest" description="Disordered" evidence="11">
    <location>
        <begin position="130"/>
        <end position="156"/>
    </location>
</feature>
<dbReference type="InterPro" id="IPR011009">
    <property type="entry name" value="Kinase-like_dom_sf"/>
</dbReference>
<keyword evidence="8 10" id="KW-0067">ATP-binding</keyword>
<dbReference type="InterPro" id="IPR008271">
    <property type="entry name" value="Ser/Thr_kinase_AS"/>
</dbReference>
<dbReference type="Pfam" id="PF07714">
    <property type="entry name" value="PK_Tyr_Ser-Thr"/>
    <property type="match status" value="1"/>
</dbReference>
<evidence type="ECO:0000256" key="1">
    <source>
        <dbReference type="ARBA" id="ARBA00004496"/>
    </source>
</evidence>
<dbReference type="InterPro" id="IPR050167">
    <property type="entry name" value="Ser_Thr_protein_kinase"/>
</dbReference>
<dbReference type="SUPFAM" id="SSF54277">
    <property type="entry name" value="CAD &amp; PB1 domains"/>
    <property type="match status" value="1"/>
</dbReference>
<dbReference type="SUPFAM" id="SSF56112">
    <property type="entry name" value="Protein kinase-like (PK-like)"/>
    <property type="match status" value="1"/>
</dbReference>
<dbReference type="CDD" id="cd06410">
    <property type="entry name" value="PB1_UP2"/>
    <property type="match status" value="1"/>
</dbReference>
<dbReference type="GO" id="GO:0005737">
    <property type="term" value="C:cytoplasm"/>
    <property type="evidence" value="ECO:0007669"/>
    <property type="project" value="UniProtKB-SubCell"/>
</dbReference>
<sequence length="1097" mass="122881">MTHEAPGTSGQQFSGDEMKVATRDRIAADRNVHYISVQTGEEFSPQFARRRVVDHNQPGQMGFNYNQNSPAGSENHAGTSGVRRKDSNCDALDHVSRTEATGHATELENWAYTENAGRYHREYVPNALKPSNYVDETNNSGRVTLGPTSSPTSVPEIPWPCQPFGARVSESTFPGKMKLLCSFGGRIMPRPNDGKLRYVGGETRIISIRNNVTWEELAKKTLVICDQSHTIKYQLPGEDLDALISVSSDEDLHHMIEEYQGLEKNGGSQRLRIFLVSSGEAGSPNSFEGKTSQQCNADSQYFVAVNGMLEHSPQKSSSGQSSASHLGTASDYKNPSPPVSPANIQYRDHKNSKSLFYVDQPFPDNNKNIGTFAAEKLPFDAAYYNNLPHGPIPLVNQACYHQYPGETDQTSKQLEMHLLHRCHSGDFLSCQLRPQNSMNSDWPAIMERAFSDSRLQENGEVAEKWLEEAVIPLSLSIDGREKSPALKIPNSSLDRPVLAPIIMDKKHQLMKFENHCGEEMSYMDLEQEELKWMNRNANYSDVDRQQYEGNVEVALNDNAMVHGNLPNLNFPPSAYHHPLDSQEYGKMVSAARVDTSENHADAMREHPQNHQSDINAPDLFVESQEVAKERLCAMTESIDDQRTLQWDPEYLPSASLGSRDKGPKVPSSKSDRSASSRLDSSFREDPVNYNEKVEKIHDRGLSYKESIDGDALYVQSQPLYDHHDDRIAEPVVIVEDVTGTTPPDIPLSLNVVPRVEEELEEGFQSDGDIEVESTGREYESEDIEGDDKDLSDSISDTAMAEIEAGIYRLQIIKNADVEEVQELGSGTFGTVYYGKWRGTDVAIKKIKSSCFSGNSSEQERLRRDFWREARILSDLHHPNVLAFYGVVPDGPGGTMATVTEYMVNGSLRRVLQKKDRSLDRRKKLIIALDAAFGMEYLHLKDIIHFDLKCDNLLVNLRDPQRPICKVGDFGLSKIKRNTLVSGGVRGTLPWMAPELLDGNSNRVSEKVDVFSFGIVMWEILTGEEPYANMQFGAIIGGIVSNTLRPPLPEHCDTGWRTLMEECWASHPEARPSFTEITDRLRNMSASLQPKRPNFANR</sequence>
<feature type="region of interest" description="Disordered" evidence="11">
    <location>
        <begin position="57"/>
        <end position="87"/>
    </location>
</feature>
<evidence type="ECO:0000256" key="10">
    <source>
        <dbReference type="PROSITE-ProRule" id="PRU10141"/>
    </source>
</evidence>
<dbReference type="InterPro" id="IPR000270">
    <property type="entry name" value="PB1_dom"/>
</dbReference>
<dbReference type="SMART" id="SM00666">
    <property type="entry name" value="PB1"/>
    <property type="match status" value="1"/>
</dbReference>
<keyword evidence="9" id="KW-0927">Auxin signaling pathway</keyword>
<evidence type="ECO:0000256" key="3">
    <source>
        <dbReference type="ARBA" id="ARBA00022527"/>
    </source>
</evidence>
<dbReference type="PANTHER" id="PTHR23257:SF792">
    <property type="entry name" value="PROTEIN KINASE DOMAIN-CONTAINING PROTEIN"/>
    <property type="match status" value="1"/>
</dbReference>
<feature type="compositionally biased region" description="Polar residues" evidence="11">
    <location>
        <begin position="57"/>
        <end position="78"/>
    </location>
</feature>
<dbReference type="InterPro" id="IPR001245">
    <property type="entry name" value="Ser-Thr/Tyr_kinase_cat_dom"/>
</dbReference>
<evidence type="ECO:0000259" key="12">
    <source>
        <dbReference type="PROSITE" id="PS50011"/>
    </source>
</evidence>
<dbReference type="PANTHER" id="PTHR23257">
    <property type="entry name" value="SERINE-THREONINE PROTEIN KINASE"/>
    <property type="match status" value="1"/>
</dbReference>
<feature type="compositionally biased region" description="Acidic residues" evidence="11">
    <location>
        <begin position="760"/>
        <end position="771"/>
    </location>
</feature>
<dbReference type="FunFam" id="3.10.20.90:FF:000058">
    <property type="entry name" value="Octicosapeptide/phox/Bem1p domain kinase superfamily protein"/>
    <property type="match status" value="1"/>
</dbReference>
<keyword evidence="6 10" id="KW-0547">Nucleotide-binding</keyword>
<dbReference type="InterPro" id="IPR000719">
    <property type="entry name" value="Prot_kinase_dom"/>
</dbReference>
<evidence type="ECO:0000256" key="8">
    <source>
        <dbReference type="ARBA" id="ARBA00022840"/>
    </source>
</evidence>
<dbReference type="AlphaFoldDB" id="A0A6N2JX52"/>
<keyword evidence="4" id="KW-0597">Phosphoprotein</keyword>
<dbReference type="Gene3D" id="3.10.20.90">
    <property type="entry name" value="Phosphatidylinositol 3-kinase Catalytic Subunit, Chain A, domain 1"/>
    <property type="match status" value="1"/>
</dbReference>
<evidence type="ECO:0000256" key="5">
    <source>
        <dbReference type="ARBA" id="ARBA00022679"/>
    </source>
</evidence>
<dbReference type="PROSITE" id="PS00108">
    <property type="entry name" value="PROTEIN_KINASE_ST"/>
    <property type="match status" value="1"/>
</dbReference>
<keyword evidence="2" id="KW-0963">Cytoplasm</keyword>
<proteinExistence type="predicted"/>
<dbReference type="EMBL" id="CAADRP010000001">
    <property type="protein sequence ID" value="VFU20011.1"/>
    <property type="molecule type" value="Genomic_DNA"/>
</dbReference>
<organism evidence="13">
    <name type="scientific">Salix viminalis</name>
    <name type="common">Common osier</name>
    <name type="synonym">Basket willow</name>
    <dbReference type="NCBI Taxonomy" id="40686"/>
    <lineage>
        <taxon>Eukaryota</taxon>
        <taxon>Viridiplantae</taxon>
        <taxon>Streptophyta</taxon>
        <taxon>Embryophyta</taxon>
        <taxon>Tracheophyta</taxon>
        <taxon>Spermatophyta</taxon>
        <taxon>Magnoliopsida</taxon>
        <taxon>eudicotyledons</taxon>
        <taxon>Gunneridae</taxon>
        <taxon>Pentapetalae</taxon>
        <taxon>rosids</taxon>
        <taxon>fabids</taxon>
        <taxon>Malpighiales</taxon>
        <taxon>Salicaceae</taxon>
        <taxon>Saliceae</taxon>
        <taxon>Salix</taxon>
    </lineage>
</organism>
<name>A0A6N2JX52_SALVM</name>
<reference evidence="13" key="1">
    <citation type="submission" date="2019-03" db="EMBL/GenBank/DDBJ databases">
        <authorList>
            <person name="Mank J."/>
            <person name="Almeida P."/>
        </authorList>
    </citation>
    <scope>NUCLEOTIDE SEQUENCE</scope>
    <source>
        <strain evidence="13">78183</strain>
    </source>
</reference>
<accession>A0A6N2JX52</accession>
<dbReference type="PROSITE" id="PS50011">
    <property type="entry name" value="PROTEIN_KINASE_DOM"/>
    <property type="match status" value="1"/>
</dbReference>
<dbReference type="Pfam" id="PF00564">
    <property type="entry name" value="PB1"/>
    <property type="match status" value="1"/>
</dbReference>
<keyword evidence="5" id="KW-0808">Transferase</keyword>
<feature type="compositionally biased region" description="Acidic residues" evidence="11">
    <location>
        <begin position="779"/>
        <end position="789"/>
    </location>
</feature>
<feature type="domain" description="Protein kinase" evidence="12">
    <location>
        <begin position="817"/>
        <end position="1094"/>
    </location>
</feature>
<evidence type="ECO:0000313" key="13">
    <source>
        <dbReference type="EMBL" id="VFU20011.1"/>
    </source>
</evidence>
<dbReference type="Gene3D" id="3.30.200.20">
    <property type="entry name" value="Phosphorylase Kinase, domain 1"/>
    <property type="match status" value="1"/>
</dbReference>
<feature type="binding site" evidence="10">
    <location>
        <position position="845"/>
    </location>
    <ligand>
        <name>ATP</name>
        <dbReference type="ChEBI" id="CHEBI:30616"/>
    </ligand>
</feature>
<feature type="compositionally biased region" description="Basic and acidic residues" evidence="11">
    <location>
        <begin position="658"/>
        <end position="686"/>
    </location>
</feature>
<dbReference type="PRINTS" id="PR00109">
    <property type="entry name" value="TYRKINASE"/>
</dbReference>
<dbReference type="InterPro" id="IPR017441">
    <property type="entry name" value="Protein_kinase_ATP_BS"/>
</dbReference>
<dbReference type="Gene3D" id="1.10.510.10">
    <property type="entry name" value="Transferase(Phosphotransferase) domain 1"/>
    <property type="match status" value="1"/>
</dbReference>
<gene>
    <name evidence="13" type="ORF">SVIM_LOCUS2157</name>
</gene>
<dbReference type="GO" id="GO:0004674">
    <property type="term" value="F:protein serine/threonine kinase activity"/>
    <property type="evidence" value="ECO:0007669"/>
    <property type="project" value="UniProtKB-KW"/>
</dbReference>
<dbReference type="GO" id="GO:0005524">
    <property type="term" value="F:ATP binding"/>
    <property type="evidence" value="ECO:0007669"/>
    <property type="project" value="UniProtKB-UniRule"/>
</dbReference>
<feature type="compositionally biased region" description="Polar residues" evidence="11">
    <location>
        <begin position="134"/>
        <end position="153"/>
    </location>
</feature>